<dbReference type="EMBL" id="PFMG01000024">
    <property type="protein sequence ID" value="PIY99893.1"/>
    <property type="molecule type" value="Genomic_DNA"/>
</dbReference>
<dbReference type="InterPro" id="IPR005888">
    <property type="entry name" value="dTDP_Gluc_deHydtase"/>
</dbReference>
<evidence type="ECO:0000313" key="7">
    <source>
        <dbReference type="EMBL" id="PIY99893.1"/>
    </source>
</evidence>
<accession>A0A2H9P8U3</accession>
<protein>
    <submittedName>
        <fullName evidence="7">dTDP-glucose 4,6-dehydratase</fullName>
    </submittedName>
</protein>
<name>A0A2H9P8U3_HUBC1</name>
<dbReference type="Proteomes" id="UP000228874">
    <property type="component" value="Unassembled WGS sequence"/>
</dbReference>
<dbReference type="AlphaFoldDB" id="A0A2H9P8U3"/>
<evidence type="ECO:0000313" key="9">
    <source>
        <dbReference type="Proteomes" id="UP000230713"/>
    </source>
</evidence>
<evidence type="ECO:0000256" key="2">
    <source>
        <dbReference type="ARBA" id="ARBA00023027"/>
    </source>
</evidence>
<keyword evidence="3" id="KW-0456">Lyase</keyword>
<dbReference type="InterPro" id="IPR016040">
    <property type="entry name" value="NAD(P)-bd_dom"/>
</dbReference>
<organism evidence="7 8">
    <name type="scientific">Huberarchaeum crystalense</name>
    <dbReference type="NCBI Taxonomy" id="2014257"/>
    <lineage>
        <taxon>Archaea</taxon>
        <taxon>Candidatus Huberarchaeota</taxon>
        <taxon>Candidatus Huberarchaeia</taxon>
        <taxon>Candidatus Huberarchaeales</taxon>
        <taxon>Candidatus Huberarchaeaceae</taxon>
        <taxon>Candidatus Huberarchaeum</taxon>
    </lineage>
</organism>
<dbReference type="InterPro" id="IPR036291">
    <property type="entry name" value="NAD(P)-bd_dom_sf"/>
</dbReference>
<dbReference type="Gene3D" id="3.90.25.10">
    <property type="entry name" value="UDP-galactose 4-epimerase, domain 1"/>
    <property type="match status" value="1"/>
</dbReference>
<evidence type="ECO:0000313" key="6">
    <source>
        <dbReference type="EMBL" id="PIX27901.1"/>
    </source>
</evidence>
<evidence type="ECO:0000313" key="8">
    <source>
        <dbReference type="Proteomes" id="UP000228874"/>
    </source>
</evidence>
<dbReference type="EMBL" id="PFIH01000063">
    <property type="protein sequence ID" value="PIX27901.1"/>
    <property type="molecule type" value="Genomic_DNA"/>
</dbReference>
<evidence type="ECO:0000259" key="4">
    <source>
        <dbReference type="Pfam" id="PF16363"/>
    </source>
</evidence>
<dbReference type="Proteomes" id="UP000230713">
    <property type="component" value="Unassembled WGS sequence"/>
</dbReference>
<dbReference type="CDD" id="cd05246">
    <property type="entry name" value="dTDP_GD_SDR_e"/>
    <property type="match status" value="1"/>
</dbReference>
<accession>A0A2H9M1K6</accession>
<dbReference type="NCBIfam" id="TIGR01181">
    <property type="entry name" value="dTDP_gluc_dehyt"/>
    <property type="match status" value="1"/>
</dbReference>
<dbReference type="SUPFAM" id="SSF51735">
    <property type="entry name" value="NAD(P)-binding Rossmann-fold domains"/>
    <property type="match status" value="1"/>
</dbReference>
<comment type="caution">
    <text evidence="7">The sequence shown here is derived from an EMBL/GenBank/DDBJ whole genome shotgun (WGS) entry which is preliminary data.</text>
</comment>
<reference evidence="8 9" key="2">
    <citation type="submission" date="2017-09" db="EMBL/GenBank/DDBJ databases">
        <title>Depth-based differentiation of microbial function through sediment-hosted aquifers and enrichment of novel symbionts in the deep terrestrial subsurface.</title>
        <authorList>
            <person name="Probst A.J."/>
            <person name="Ladd B."/>
            <person name="Jarett J.K."/>
            <person name="Geller-Mcgrath D.E."/>
            <person name="Sieber C.M.K."/>
            <person name="Emerson J.B."/>
            <person name="Anantharaman K."/>
            <person name="Thomas B.C."/>
            <person name="Malmstrom R."/>
            <person name="Stieglmeier M."/>
            <person name="Klingl A."/>
            <person name="Woyke T."/>
            <person name="Ryan C.M."/>
            <person name="Banfield J.F."/>
        </authorList>
    </citation>
    <scope>NUCLEOTIDE SEQUENCE [LARGE SCALE GENOMIC DNA]</scope>
</reference>
<evidence type="ECO:0000256" key="1">
    <source>
        <dbReference type="ARBA" id="ARBA00001911"/>
    </source>
</evidence>
<dbReference type="GO" id="GO:0008460">
    <property type="term" value="F:dTDP-glucose 4,6-dehydratase activity"/>
    <property type="evidence" value="ECO:0007669"/>
    <property type="project" value="InterPro"/>
</dbReference>
<evidence type="ECO:0000313" key="5">
    <source>
        <dbReference type="EMBL" id="PIV13515.1"/>
    </source>
</evidence>
<feature type="domain" description="NAD(P)-binding" evidence="4">
    <location>
        <begin position="4"/>
        <end position="307"/>
    </location>
</feature>
<dbReference type="Gene3D" id="3.40.50.720">
    <property type="entry name" value="NAD(P)-binding Rossmann-like Domain"/>
    <property type="match status" value="1"/>
</dbReference>
<comment type="cofactor">
    <cofactor evidence="1">
        <name>NAD(+)</name>
        <dbReference type="ChEBI" id="CHEBI:57540"/>
    </cofactor>
</comment>
<sequence>MNLLVTGGAGFIGSNFVLYWLKKYPEDIIINLDKLTYAGNLENLKDIENNINYKFVKGDICDAGLVNNLMKDENIDMVVHFAAESHVDRSILDPSPFIKTNIVGTYTLLEAALKNKIKRFHQVSTDEVFGSLSLNSKEKFNEKTAYDPRSPYSASKAASDHLVRAYHTTYRLPITISNCSNNFGFYQFPEKLIPLAITNVLDGKKVPVYGDGLYVRDWLFVEDHCTAIDAIIHKGNIGETYLVGGMTEEISNIDIVKKILKIMGKDESWIEFVKDRPGHDRKYVVDWSKINKELGWHPEHDFDELLKLTIEWYTENQDWWKKIKTGEYLNYCKKQYKK</sequence>
<dbReference type="Pfam" id="PF16363">
    <property type="entry name" value="GDP_Man_Dehyd"/>
    <property type="match status" value="1"/>
</dbReference>
<reference evidence="7" key="1">
    <citation type="submission" date="2017-09" db="EMBL/GenBank/DDBJ databases">
        <title>Depth-based differentiation of microbial function through sediment-hosted aquifers and enrichment of novel symbionts in the deep terrestrial subsurface.</title>
        <authorList>
            <person name="Probst A.J."/>
            <person name="Ladd B."/>
            <person name="Jarett J.K."/>
            <person name="Geller-Mcgrath D.E."/>
            <person name="Sieber C.M."/>
            <person name="Emerson J.B."/>
            <person name="Anantharaman K."/>
            <person name="Thomas B.C."/>
            <person name="Malmstrom R."/>
            <person name="Stieglmeier M."/>
            <person name="Klingl A."/>
            <person name="Woyke T."/>
            <person name="Ryan C.M."/>
            <person name="Banfield J.F."/>
        </authorList>
    </citation>
    <scope>NUCLEOTIDE SEQUENCE [LARGE SCALE GENOMIC DNA]</scope>
    <source>
        <strain evidence="5">CG03_land_8_20_14_0_80_31_114</strain>
        <strain evidence="7">CG_4_10_14_0_8_um_filter_31_133</strain>
        <strain evidence="6">CG_4_8_14_3_um_filter</strain>
    </source>
</reference>
<dbReference type="GO" id="GO:0009225">
    <property type="term" value="P:nucleotide-sugar metabolic process"/>
    <property type="evidence" value="ECO:0007669"/>
    <property type="project" value="InterPro"/>
</dbReference>
<proteinExistence type="predicted"/>
<accession>A0A2H9N3H2</accession>
<gene>
    <name evidence="7" type="primary">rfbB</name>
    <name evidence="5" type="ORF">COS45_02515</name>
    <name evidence="7" type="ORF">COY63_01065</name>
    <name evidence="6" type="ORF">COZ66_02480</name>
</gene>
<dbReference type="EMBL" id="PEUT01000057">
    <property type="protein sequence ID" value="PIV13515.1"/>
    <property type="molecule type" value="Genomic_DNA"/>
</dbReference>
<keyword evidence="2" id="KW-0520">NAD</keyword>
<evidence type="ECO:0000256" key="3">
    <source>
        <dbReference type="ARBA" id="ARBA00023239"/>
    </source>
</evidence>
<dbReference type="Proteomes" id="UP000231449">
    <property type="component" value="Unassembled WGS sequence"/>
</dbReference>
<dbReference type="FunFam" id="3.40.50.720:FF:000304">
    <property type="entry name" value="UDP-glucose 4,6-dehydratase"/>
    <property type="match status" value="1"/>
</dbReference>
<dbReference type="PANTHER" id="PTHR43000">
    <property type="entry name" value="DTDP-D-GLUCOSE 4,6-DEHYDRATASE-RELATED"/>
    <property type="match status" value="1"/>
</dbReference>